<name>G9ZJD6_9GAMM</name>
<dbReference type="EMBL" id="AGCM01000184">
    <property type="protein sequence ID" value="EHM50277.1"/>
    <property type="molecule type" value="Genomic_DNA"/>
</dbReference>
<dbReference type="STRING" id="797473.HMPREF9080_02905"/>
<evidence type="ECO:0000256" key="1">
    <source>
        <dbReference type="SAM" id="MobiDB-lite"/>
    </source>
</evidence>
<dbReference type="InterPro" id="IPR021693">
    <property type="entry name" value="DUF3275"/>
</dbReference>
<dbReference type="Proteomes" id="UP000004750">
    <property type="component" value="Unassembled WGS sequence"/>
</dbReference>
<accession>G9ZJD6</accession>
<reference evidence="2 3" key="1">
    <citation type="submission" date="2011-08" db="EMBL/GenBank/DDBJ databases">
        <authorList>
            <person name="Weinstock G."/>
            <person name="Sodergren E."/>
            <person name="Clifton S."/>
            <person name="Fulton L."/>
            <person name="Fulton B."/>
            <person name="Courtney L."/>
            <person name="Fronick C."/>
            <person name="Harrison M."/>
            <person name="Strong C."/>
            <person name="Farmer C."/>
            <person name="Delahaunty K."/>
            <person name="Markovic C."/>
            <person name="Hall O."/>
            <person name="Minx P."/>
            <person name="Tomlinson C."/>
            <person name="Mitreva M."/>
            <person name="Hou S."/>
            <person name="Chen J."/>
            <person name="Wollam A."/>
            <person name="Pepin K.H."/>
            <person name="Johnson M."/>
            <person name="Bhonagiri V."/>
            <person name="Zhang X."/>
            <person name="Suruliraj S."/>
            <person name="Warren W."/>
            <person name="Chinwalla A."/>
            <person name="Mardis E.R."/>
            <person name="Wilson R.K."/>
        </authorList>
    </citation>
    <scope>NUCLEOTIDE SEQUENCE [LARGE SCALE GENOMIC DNA]</scope>
    <source>
        <strain evidence="2 3">F0432</strain>
    </source>
</reference>
<evidence type="ECO:0000313" key="3">
    <source>
        <dbReference type="Proteomes" id="UP000004750"/>
    </source>
</evidence>
<proteinExistence type="predicted"/>
<gene>
    <name evidence="2" type="ORF">HMPREF9080_02905</name>
</gene>
<dbReference type="Pfam" id="PF11679">
    <property type="entry name" value="DUF3275"/>
    <property type="match status" value="1"/>
</dbReference>
<dbReference type="HOGENOM" id="CLU_1076418_0_0_6"/>
<protein>
    <submittedName>
        <fullName evidence="2">Uncharacterized protein</fullName>
    </submittedName>
</protein>
<feature type="region of interest" description="Disordered" evidence="1">
    <location>
        <begin position="1"/>
        <end position="24"/>
    </location>
</feature>
<dbReference type="RefSeq" id="WP_006986889.1">
    <property type="nucleotide sequence ID" value="NZ_JH417969.1"/>
</dbReference>
<sequence length="283" mass="30956">MAYPIPTNRATTRDSDSQLTRQSSKEINRAVMRDTVPDAIPRDAQIAFAGTLHVKLVQGRFGPFPVGTLYTAIGAFIVRDEWLKSLSEGEFEGIFNVAELSLYSYRAYGEQRTTIRAIIGGYHLCDTTVEDDFTDHDAANDGFMPHDDDCYIPEDDVPAHGDSPRDETTTGVVADSIATTDNSDTQATAMPSSETTTDAVTADAAATADTIGIAAYEDDNVRLLRSYLVGTEREGWQYGEPYRMDTSIGRPHIAKCRAALDALGYVLDIRQQLWLLADEGGAL</sequence>
<organism evidence="2 3">
    <name type="scientific">Cardiobacterium valvarum F0432</name>
    <dbReference type="NCBI Taxonomy" id="797473"/>
    <lineage>
        <taxon>Bacteria</taxon>
        <taxon>Pseudomonadati</taxon>
        <taxon>Pseudomonadota</taxon>
        <taxon>Gammaproteobacteria</taxon>
        <taxon>Cardiobacteriales</taxon>
        <taxon>Cardiobacteriaceae</taxon>
        <taxon>Cardiobacterium</taxon>
    </lineage>
</organism>
<comment type="caution">
    <text evidence="2">The sequence shown here is derived from an EMBL/GenBank/DDBJ whole genome shotgun (WGS) entry which is preliminary data.</text>
</comment>
<dbReference type="AlphaFoldDB" id="G9ZJD6"/>
<evidence type="ECO:0000313" key="2">
    <source>
        <dbReference type="EMBL" id="EHM50277.1"/>
    </source>
</evidence>